<dbReference type="PROSITE" id="PS00622">
    <property type="entry name" value="HTH_LUXR_1"/>
    <property type="match status" value="1"/>
</dbReference>
<reference evidence="5" key="1">
    <citation type="submission" date="2020-10" db="EMBL/GenBank/DDBJ databases">
        <authorList>
            <person name="Castelo-Branco R."/>
            <person name="Eusebio N."/>
            <person name="Adriana R."/>
            <person name="Vieira A."/>
            <person name="Brugerolle De Fraissinette N."/>
            <person name="Rezende De Castro R."/>
            <person name="Schneider M.P."/>
            <person name="Vasconcelos V."/>
            <person name="Leao P.N."/>
        </authorList>
    </citation>
    <scope>NUCLEOTIDE SEQUENCE</scope>
    <source>
        <strain evidence="5">LEGE 07310</strain>
    </source>
</reference>
<dbReference type="CDD" id="cd06170">
    <property type="entry name" value="LuxR_C_like"/>
    <property type="match status" value="1"/>
</dbReference>
<evidence type="ECO:0000313" key="6">
    <source>
        <dbReference type="Proteomes" id="UP000636505"/>
    </source>
</evidence>
<name>A0A8J7DK29_9CYAN</name>
<gene>
    <name evidence="5" type="ORF">IQ241_00935</name>
</gene>
<keyword evidence="2" id="KW-0238">DNA-binding</keyword>
<dbReference type="PRINTS" id="PR00038">
    <property type="entry name" value="HTHLUXR"/>
</dbReference>
<keyword evidence="3" id="KW-0804">Transcription</keyword>
<dbReference type="InterPro" id="IPR016032">
    <property type="entry name" value="Sig_transdc_resp-reg_C-effctor"/>
</dbReference>
<evidence type="ECO:0000256" key="3">
    <source>
        <dbReference type="ARBA" id="ARBA00023163"/>
    </source>
</evidence>
<dbReference type="SUPFAM" id="SSF46894">
    <property type="entry name" value="C-terminal effector domain of the bipartite response regulators"/>
    <property type="match status" value="1"/>
</dbReference>
<comment type="caution">
    <text evidence="5">The sequence shown here is derived from an EMBL/GenBank/DDBJ whole genome shotgun (WGS) entry which is preliminary data.</text>
</comment>
<evidence type="ECO:0000256" key="1">
    <source>
        <dbReference type="ARBA" id="ARBA00023015"/>
    </source>
</evidence>
<dbReference type="SMART" id="SM00421">
    <property type="entry name" value="HTH_LUXR"/>
    <property type="match status" value="1"/>
</dbReference>
<dbReference type="GO" id="GO:0006355">
    <property type="term" value="P:regulation of DNA-templated transcription"/>
    <property type="evidence" value="ECO:0007669"/>
    <property type="project" value="InterPro"/>
</dbReference>
<feature type="domain" description="HTH luxR-type" evidence="4">
    <location>
        <begin position="125"/>
        <end position="190"/>
    </location>
</feature>
<organism evidence="5 6">
    <name type="scientific">Vasconcelosia minhoensis LEGE 07310</name>
    <dbReference type="NCBI Taxonomy" id="915328"/>
    <lineage>
        <taxon>Bacteria</taxon>
        <taxon>Bacillati</taxon>
        <taxon>Cyanobacteriota</taxon>
        <taxon>Cyanophyceae</taxon>
        <taxon>Nodosilineales</taxon>
        <taxon>Cymatolegaceae</taxon>
        <taxon>Vasconcelosia</taxon>
        <taxon>Vasconcelosia minhoensis</taxon>
    </lineage>
</organism>
<sequence length="194" mass="20488">MLSREPIIQMVGCSTEVAGLTVSPQPPDVILMESALLSEADWEQMALSGDVAIAVLLDADSSLSIGQLLELGIRGVLPQEVAAEELIATVSAIAAGLVVLHPDILNPLPNPISSSDHFPNNPPNRAMADAPLTSRELEVLQLLATGLGNRAIAAQLCISEHTVKFHISSIFSKLNVNSRTEAVTSAMRQGLILI</sequence>
<protein>
    <submittedName>
        <fullName evidence="5">Response regulator transcription factor</fullName>
    </submittedName>
</protein>
<evidence type="ECO:0000256" key="2">
    <source>
        <dbReference type="ARBA" id="ARBA00023125"/>
    </source>
</evidence>
<dbReference type="PANTHER" id="PTHR44688">
    <property type="entry name" value="DNA-BINDING TRANSCRIPTIONAL ACTIVATOR DEVR_DOSR"/>
    <property type="match status" value="1"/>
</dbReference>
<accession>A0A8J7DK29</accession>
<keyword evidence="1" id="KW-0805">Transcription regulation</keyword>
<proteinExistence type="predicted"/>
<keyword evidence="6" id="KW-1185">Reference proteome</keyword>
<dbReference type="Proteomes" id="UP000636505">
    <property type="component" value="Unassembled WGS sequence"/>
</dbReference>
<dbReference type="Gene3D" id="3.40.50.2300">
    <property type="match status" value="1"/>
</dbReference>
<dbReference type="AlphaFoldDB" id="A0A8J7DK29"/>
<dbReference type="PANTHER" id="PTHR44688:SF25">
    <property type="entry name" value="HTH LUXR-TYPE DOMAIN-CONTAINING PROTEIN"/>
    <property type="match status" value="1"/>
</dbReference>
<dbReference type="Pfam" id="PF00196">
    <property type="entry name" value="GerE"/>
    <property type="match status" value="1"/>
</dbReference>
<dbReference type="InterPro" id="IPR000792">
    <property type="entry name" value="Tscrpt_reg_LuxR_C"/>
</dbReference>
<dbReference type="EMBL" id="JADEXG010000001">
    <property type="protein sequence ID" value="MBE9075876.1"/>
    <property type="molecule type" value="Genomic_DNA"/>
</dbReference>
<dbReference type="PROSITE" id="PS50043">
    <property type="entry name" value="HTH_LUXR_2"/>
    <property type="match status" value="1"/>
</dbReference>
<evidence type="ECO:0000259" key="4">
    <source>
        <dbReference type="PROSITE" id="PS50043"/>
    </source>
</evidence>
<evidence type="ECO:0000313" key="5">
    <source>
        <dbReference type="EMBL" id="MBE9075876.1"/>
    </source>
</evidence>
<dbReference type="GO" id="GO:0003677">
    <property type="term" value="F:DNA binding"/>
    <property type="evidence" value="ECO:0007669"/>
    <property type="project" value="UniProtKB-KW"/>
</dbReference>